<gene>
    <name evidence="1" type="ORF">BYL167_LOCUS62071</name>
</gene>
<feature type="non-terminal residue" evidence="1">
    <location>
        <position position="1"/>
    </location>
</feature>
<dbReference type="PANTHER" id="PTHR22775">
    <property type="entry name" value="SORTING NEXIN"/>
    <property type="match status" value="1"/>
</dbReference>
<name>A0A8S3ESB8_9BILA</name>
<protein>
    <submittedName>
        <fullName evidence="1">Uncharacterized protein</fullName>
    </submittedName>
</protein>
<sequence length="73" mass="8449">PTDLVNMDDVVAAAEEFLPDLIKLVLGKSNVENGLQMILRYFQDPLLNKQLFYMILDEVLLQIFPELQAHFEK</sequence>
<dbReference type="PANTHER" id="PTHR22775:SF3">
    <property type="entry name" value="SORTING NEXIN-13"/>
    <property type="match status" value="1"/>
</dbReference>
<evidence type="ECO:0000313" key="1">
    <source>
        <dbReference type="EMBL" id="CAF5082277.1"/>
    </source>
</evidence>
<dbReference type="GO" id="GO:0035091">
    <property type="term" value="F:phosphatidylinositol binding"/>
    <property type="evidence" value="ECO:0007669"/>
    <property type="project" value="TreeGrafter"/>
</dbReference>
<accession>A0A8S3ESB8</accession>
<dbReference type="Proteomes" id="UP000681967">
    <property type="component" value="Unassembled WGS sequence"/>
</dbReference>
<evidence type="ECO:0000313" key="2">
    <source>
        <dbReference type="Proteomes" id="UP000681967"/>
    </source>
</evidence>
<reference evidence="1" key="1">
    <citation type="submission" date="2021-02" db="EMBL/GenBank/DDBJ databases">
        <authorList>
            <person name="Nowell W R."/>
        </authorList>
    </citation>
    <scope>NUCLEOTIDE SEQUENCE</scope>
</reference>
<organism evidence="1 2">
    <name type="scientific">Rotaria magnacalcarata</name>
    <dbReference type="NCBI Taxonomy" id="392030"/>
    <lineage>
        <taxon>Eukaryota</taxon>
        <taxon>Metazoa</taxon>
        <taxon>Spiralia</taxon>
        <taxon>Gnathifera</taxon>
        <taxon>Rotifera</taxon>
        <taxon>Eurotatoria</taxon>
        <taxon>Bdelloidea</taxon>
        <taxon>Philodinida</taxon>
        <taxon>Philodinidae</taxon>
        <taxon>Rotaria</taxon>
    </lineage>
</organism>
<proteinExistence type="predicted"/>
<dbReference type="EMBL" id="CAJOBH010233920">
    <property type="protein sequence ID" value="CAF5082277.1"/>
    <property type="molecule type" value="Genomic_DNA"/>
</dbReference>
<comment type="caution">
    <text evidence="1">The sequence shown here is derived from an EMBL/GenBank/DDBJ whole genome shotgun (WGS) entry which is preliminary data.</text>
</comment>
<dbReference type="AlphaFoldDB" id="A0A8S3ESB8"/>